<dbReference type="AlphaFoldDB" id="A0A2I0UFT9"/>
<reference evidence="2" key="2">
    <citation type="submission" date="2017-12" db="EMBL/GenBank/DDBJ databases">
        <title>Genome sequence of the Bar-tailed Godwit (Limosa lapponica baueri).</title>
        <authorList>
            <person name="Lima N.C.B."/>
            <person name="Parody-Merino A.M."/>
            <person name="Battley P.F."/>
            <person name="Fidler A.E."/>
            <person name="Prosdocimi F."/>
        </authorList>
    </citation>
    <scope>NUCLEOTIDE SEQUENCE [LARGE SCALE GENOMIC DNA]</scope>
</reference>
<reference evidence="2" key="1">
    <citation type="submission" date="2017-11" db="EMBL/GenBank/DDBJ databases">
        <authorList>
            <person name="Lima N.C."/>
            <person name="Parody-Merino A.M."/>
            <person name="Battley P.F."/>
            <person name="Fidler A.E."/>
            <person name="Prosdocimi F."/>
        </authorList>
    </citation>
    <scope>NUCLEOTIDE SEQUENCE [LARGE SCALE GENOMIC DNA]</scope>
</reference>
<organism evidence="1 2">
    <name type="scientific">Limosa lapponica baueri</name>
    <dbReference type="NCBI Taxonomy" id="1758121"/>
    <lineage>
        <taxon>Eukaryota</taxon>
        <taxon>Metazoa</taxon>
        <taxon>Chordata</taxon>
        <taxon>Craniata</taxon>
        <taxon>Vertebrata</taxon>
        <taxon>Euteleostomi</taxon>
        <taxon>Archelosauria</taxon>
        <taxon>Archosauria</taxon>
        <taxon>Dinosauria</taxon>
        <taxon>Saurischia</taxon>
        <taxon>Theropoda</taxon>
        <taxon>Coelurosauria</taxon>
        <taxon>Aves</taxon>
        <taxon>Neognathae</taxon>
        <taxon>Neoaves</taxon>
        <taxon>Charadriiformes</taxon>
        <taxon>Scolopacidae</taxon>
        <taxon>Limosa</taxon>
    </lineage>
</organism>
<proteinExistence type="predicted"/>
<dbReference type="EMBL" id="KZ505795">
    <property type="protein sequence ID" value="PKU44915.1"/>
    <property type="molecule type" value="Genomic_DNA"/>
</dbReference>
<accession>A0A2I0UFT9</accession>
<gene>
    <name evidence="1" type="ORF">llap_4784</name>
</gene>
<name>A0A2I0UFT9_LIMLA</name>
<sequence>MILLISSLAHHLNLLQQLRVRKLQEQSGTGLTRRNDRAPVASGAEERWDELLSLQQLTADTLWRCHREEDPLSTEEGKEEGPGINGLVWKGICECMAEWRE</sequence>
<evidence type="ECO:0000313" key="1">
    <source>
        <dbReference type="EMBL" id="PKU44915.1"/>
    </source>
</evidence>
<keyword evidence="2" id="KW-1185">Reference proteome</keyword>
<dbReference type="Proteomes" id="UP000233556">
    <property type="component" value="Unassembled WGS sequence"/>
</dbReference>
<protein>
    <submittedName>
        <fullName evidence="1">Uncharacterized protein</fullName>
    </submittedName>
</protein>
<evidence type="ECO:0000313" key="2">
    <source>
        <dbReference type="Proteomes" id="UP000233556"/>
    </source>
</evidence>